<sequence>MSSLNSLSLDMMGMKAEQQFKMRHRLIDGPTLKLEHLCIRADETIWFAALNKCSSTHLKSLDVGRVSFEQWLACQHVEFQRVESLRLFMDDTDSTRERPSLSMNFRTVFVARSSFRNLKTLILCEGPSKLARKIDTLQQRRRFYENVRSLARELRESFPELERFSCNFWSGRLGNIMDETGMTGRHDWGRFYNVLVNLVANEHPRLREMCILVEKPHFYQWERIRNTTVRRNHQGFNLHVFPFGLGD</sequence>
<reference evidence="1" key="1">
    <citation type="journal article" date="2021" name="Nat. Commun.">
        <title>Genetic determinants of endophytism in the Arabidopsis root mycobiome.</title>
        <authorList>
            <person name="Mesny F."/>
            <person name="Miyauchi S."/>
            <person name="Thiergart T."/>
            <person name="Pickel B."/>
            <person name="Atanasova L."/>
            <person name="Karlsson M."/>
            <person name="Huettel B."/>
            <person name="Barry K.W."/>
            <person name="Haridas S."/>
            <person name="Chen C."/>
            <person name="Bauer D."/>
            <person name="Andreopoulos W."/>
            <person name="Pangilinan J."/>
            <person name="LaButti K."/>
            <person name="Riley R."/>
            <person name="Lipzen A."/>
            <person name="Clum A."/>
            <person name="Drula E."/>
            <person name="Henrissat B."/>
            <person name="Kohler A."/>
            <person name="Grigoriev I.V."/>
            <person name="Martin F.M."/>
            <person name="Hacquard S."/>
        </authorList>
    </citation>
    <scope>NUCLEOTIDE SEQUENCE</scope>
    <source>
        <strain evidence="1">MPI-CAGE-AT-0023</strain>
    </source>
</reference>
<dbReference type="RefSeq" id="XP_046055113.1">
    <property type="nucleotide sequence ID" value="XM_046189550.1"/>
</dbReference>
<dbReference type="Proteomes" id="UP000720189">
    <property type="component" value="Unassembled WGS sequence"/>
</dbReference>
<dbReference type="AlphaFoldDB" id="A0A9P9R5Y2"/>
<organism evidence="1 2">
    <name type="scientific">Fusarium redolens</name>
    <dbReference type="NCBI Taxonomy" id="48865"/>
    <lineage>
        <taxon>Eukaryota</taxon>
        <taxon>Fungi</taxon>
        <taxon>Dikarya</taxon>
        <taxon>Ascomycota</taxon>
        <taxon>Pezizomycotina</taxon>
        <taxon>Sordariomycetes</taxon>
        <taxon>Hypocreomycetidae</taxon>
        <taxon>Hypocreales</taxon>
        <taxon>Nectriaceae</taxon>
        <taxon>Fusarium</taxon>
        <taxon>Fusarium redolens species complex</taxon>
    </lineage>
</organism>
<keyword evidence="2" id="KW-1185">Reference proteome</keyword>
<proteinExistence type="predicted"/>
<evidence type="ECO:0000313" key="1">
    <source>
        <dbReference type="EMBL" id="KAH7267294.1"/>
    </source>
</evidence>
<dbReference type="OrthoDB" id="5051024at2759"/>
<gene>
    <name evidence="1" type="ORF">BKA55DRAFT_534077</name>
</gene>
<comment type="caution">
    <text evidence="1">The sequence shown here is derived from an EMBL/GenBank/DDBJ whole genome shotgun (WGS) entry which is preliminary data.</text>
</comment>
<evidence type="ECO:0000313" key="2">
    <source>
        <dbReference type="Proteomes" id="UP000720189"/>
    </source>
</evidence>
<protein>
    <submittedName>
        <fullName evidence="1">Uncharacterized protein</fullName>
    </submittedName>
</protein>
<dbReference type="EMBL" id="JAGMUX010000002">
    <property type="protein sequence ID" value="KAH7267294.1"/>
    <property type="molecule type" value="Genomic_DNA"/>
</dbReference>
<accession>A0A9P9R5Y2</accession>
<name>A0A9P9R5Y2_FUSRE</name>
<dbReference type="GeneID" id="70219504"/>